<keyword evidence="3" id="KW-1185">Reference proteome</keyword>
<feature type="compositionally biased region" description="Polar residues" evidence="1">
    <location>
        <begin position="137"/>
        <end position="148"/>
    </location>
</feature>
<dbReference type="EMBL" id="CAUYUJ010014792">
    <property type="protein sequence ID" value="CAK0846074.1"/>
    <property type="molecule type" value="Genomic_DNA"/>
</dbReference>
<evidence type="ECO:0008006" key="4">
    <source>
        <dbReference type="Google" id="ProtNLM"/>
    </source>
</evidence>
<evidence type="ECO:0000313" key="3">
    <source>
        <dbReference type="Proteomes" id="UP001189429"/>
    </source>
</evidence>
<reference evidence="2" key="1">
    <citation type="submission" date="2023-10" db="EMBL/GenBank/DDBJ databases">
        <authorList>
            <person name="Chen Y."/>
            <person name="Shah S."/>
            <person name="Dougan E. K."/>
            <person name="Thang M."/>
            <person name="Chan C."/>
        </authorList>
    </citation>
    <scope>NUCLEOTIDE SEQUENCE [LARGE SCALE GENOMIC DNA]</scope>
</reference>
<evidence type="ECO:0000256" key="1">
    <source>
        <dbReference type="SAM" id="MobiDB-lite"/>
    </source>
</evidence>
<feature type="compositionally biased region" description="Low complexity" evidence="1">
    <location>
        <begin position="176"/>
        <end position="189"/>
    </location>
</feature>
<sequence length="207" mass="21161">MRLLCLDGGSFGDLVRASCPLACGLCEQSAGEAAPAARGFEGVPGDAAGDSSDEVALLSVAVDPEDEVSYAQRGVTAAGPRPPLARPARAAEPPAAPGRGEGRRRNASAAAGRTDLRGVLWLDVADNLDDEMAPNATASRSHVQNATSLEGEPGISVTSVRRSAPSPGEERPEAFLPGGPRRPPAAGALRSRREDPRCESSTSSGVL</sequence>
<protein>
    <recommendedName>
        <fullName evidence="4">ShKT domain-containing protein</fullName>
    </recommendedName>
</protein>
<feature type="region of interest" description="Disordered" evidence="1">
    <location>
        <begin position="137"/>
        <end position="207"/>
    </location>
</feature>
<comment type="caution">
    <text evidence="2">The sequence shown here is derived from an EMBL/GenBank/DDBJ whole genome shotgun (WGS) entry which is preliminary data.</text>
</comment>
<evidence type="ECO:0000313" key="2">
    <source>
        <dbReference type="EMBL" id="CAK0846074.1"/>
    </source>
</evidence>
<proteinExistence type="predicted"/>
<gene>
    <name evidence="2" type="ORF">PCOR1329_LOCUS39678</name>
</gene>
<name>A0ABN9TK42_9DINO</name>
<organism evidence="2 3">
    <name type="scientific">Prorocentrum cordatum</name>
    <dbReference type="NCBI Taxonomy" id="2364126"/>
    <lineage>
        <taxon>Eukaryota</taxon>
        <taxon>Sar</taxon>
        <taxon>Alveolata</taxon>
        <taxon>Dinophyceae</taxon>
        <taxon>Prorocentrales</taxon>
        <taxon>Prorocentraceae</taxon>
        <taxon>Prorocentrum</taxon>
    </lineage>
</organism>
<dbReference type="Proteomes" id="UP001189429">
    <property type="component" value="Unassembled WGS sequence"/>
</dbReference>
<feature type="region of interest" description="Disordered" evidence="1">
    <location>
        <begin position="72"/>
        <end position="111"/>
    </location>
</feature>
<accession>A0ABN9TK42</accession>